<dbReference type="SUPFAM" id="SSF56601">
    <property type="entry name" value="beta-lactamase/transpeptidase-like"/>
    <property type="match status" value="1"/>
</dbReference>
<dbReference type="Gene3D" id="3.40.710.10">
    <property type="entry name" value="DD-peptidase/beta-lactamase superfamily"/>
    <property type="match status" value="1"/>
</dbReference>
<comment type="caution">
    <text evidence="2">The sequence shown here is derived from an EMBL/GenBank/DDBJ whole genome shotgun (WGS) entry which is preliminary data.</text>
</comment>
<dbReference type="RefSeq" id="WP_189007240.1">
    <property type="nucleotide sequence ID" value="NZ_BMOD01000027.1"/>
</dbReference>
<dbReference type="PANTHER" id="PTHR46825">
    <property type="entry name" value="D-ALANYL-D-ALANINE-CARBOXYPEPTIDASE/ENDOPEPTIDASE AMPH"/>
    <property type="match status" value="1"/>
</dbReference>
<dbReference type="GO" id="GO:0016787">
    <property type="term" value="F:hydrolase activity"/>
    <property type="evidence" value="ECO:0007669"/>
    <property type="project" value="UniProtKB-KW"/>
</dbReference>
<sequence length="340" mass="37081">MPDHSHSLRLLEDFRNREGLPGVSIAVLRNGVPEVVAAVGTAGRAGSQPLTPDAVFPIYSVTKTLIAVAVLLLRREHAFELEDPIQQHLPGLPFSEPLTLRQLLTHTSGLPDYGPTQAYKAALQKHPAQPWTAEAYLDVATQQGLQPQGQFSYSNIGYLLLKMLLKHLTGETLKDLLHRLLFAPLKLQHTRVIETQADLLHLTPGFSKVWGQEWQDVRSMYHPGWVAHGLVASTASELALLLDSLFTPGILKPQEMGELMEGVVVADHHPIFTVPGYGLGLMLDALNHEFMGHGGGGPGYSIGALHCPDRYGDSITCVAMVNQDGGWGLDLAHQGILHLE</sequence>
<name>A0ABQ2DCH7_9DEIO</name>
<dbReference type="InterPro" id="IPR001466">
    <property type="entry name" value="Beta-lactam-related"/>
</dbReference>
<dbReference type="Pfam" id="PF00144">
    <property type="entry name" value="Beta-lactamase"/>
    <property type="match status" value="1"/>
</dbReference>
<accession>A0ABQ2DCH7</accession>
<dbReference type="InterPro" id="IPR012338">
    <property type="entry name" value="Beta-lactam/transpept-like"/>
</dbReference>
<dbReference type="Proteomes" id="UP000632222">
    <property type="component" value="Unassembled WGS sequence"/>
</dbReference>
<evidence type="ECO:0000313" key="2">
    <source>
        <dbReference type="EMBL" id="GGJ53577.1"/>
    </source>
</evidence>
<evidence type="ECO:0000313" key="3">
    <source>
        <dbReference type="Proteomes" id="UP000632222"/>
    </source>
</evidence>
<keyword evidence="3" id="KW-1185">Reference proteome</keyword>
<dbReference type="EMBL" id="BMOD01000027">
    <property type="protein sequence ID" value="GGJ53577.1"/>
    <property type="molecule type" value="Genomic_DNA"/>
</dbReference>
<protein>
    <submittedName>
        <fullName evidence="2">Serine hydrolase</fullName>
    </submittedName>
</protein>
<organism evidence="2 3">
    <name type="scientific">Deinococcus roseus</name>
    <dbReference type="NCBI Taxonomy" id="392414"/>
    <lineage>
        <taxon>Bacteria</taxon>
        <taxon>Thermotogati</taxon>
        <taxon>Deinococcota</taxon>
        <taxon>Deinococci</taxon>
        <taxon>Deinococcales</taxon>
        <taxon>Deinococcaceae</taxon>
        <taxon>Deinococcus</taxon>
    </lineage>
</organism>
<gene>
    <name evidence="2" type="ORF">GCM10008938_44500</name>
</gene>
<proteinExistence type="predicted"/>
<evidence type="ECO:0000259" key="1">
    <source>
        <dbReference type="Pfam" id="PF00144"/>
    </source>
</evidence>
<feature type="domain" description="Beta-lactamase-related" evidence="1">
    <location>
        <begin position="9"/>
        <end position="326"/>
    </location>
</feature>
<dbReference type="InterPro" id="IPR050491">
    <property type="entry name" value="AmpC-like"/>
</dbReference>
<keyword evidence="2" id="KW-0378">Hydrolase</keyword>
<dbReference type="PANTHER" id="PTHR46825:SF7">
    <property type="entry name" value="D-ALANYL-D-ALANINE CARBOXYPEPTIDASE"/>
    <property type="match status" value="1"/>
</dbReference>
<reference evidence="3" key="1">
    <citation type="journal article" date="2019" name="Int. J. Syst. Evol. Microbiol.">
        <title>The Global Catalogue of Microorganisms (GCM) 10K type strain sequencing project: providing services to taxonomists for standard genome sequencing and annotation.</title>
        <authorList>
            <consortium name="The Broad Institute Genomics Platform"/>
            <consortium name="The Broad Institute Genome Sequencing Center for Infectious Disease"/>
            <person name="Wu L."/>
            <person name="Ma J."/>
        </authorList>
    </citation>
    <scope>NUCLEOTIDE SEQUENCE [LARGE SCALE GENOMIC DNA]</scope>
    <source>
        <strain evidence="3">JCM 14370</strain>
    </source>
</reference>